<reference evidence="4 5" key="1">
    <citation type="submission" date="2020-08" db="EMBL/GenBank/DDBJ databases">
        <authorList>
            <person name="Mo P."/>
        </authorList>
    </citation>
    <scope>NUCLEOTIDE SEQUENCE [LARGE SCALE GENOMIC DNA]</scope>
    <source>
        <strain evidence="4 5">CGMCC 4.1532</strain>
    </source>
</reference>
<evidence type="ECO:0000256" key="1">
    <source>
        <dbReference type="ARBA" id="ARBA00006484"/>
    </source>
</evidence>
<evidence type="ECO:0000313" key="5">
    <source>
        <dbReference type="Proteomes" id="UP000515728"/>
    </source>
</evidence>
<dbReference type="SUPFAM" id="SSF51735">
    <property type="entry name" value="NAD(P)-binding Rossmann-fold domains"/>
    <property type="match status" value="1"/>
</dbReference>
<keyword evidence="2" id="KW-0560">Oxidoreductase</keyword>
<gene>
    <name evidence="4" type="ORF">H6H00_14440</name>
</gene>
<dbReference type="NCBIfam" id="NF009466">
    <property type="entry name" value="PRK12826.1-2"/>
    <property type="match status" value="1"/>
</dbReference>
<dbReference type="InterPro" id="IPR020904">
    <property type="entry name" value="Sc_DH/Rdtase_CS"/>
</dbReference>
<dbReference type="PRINTS" id="PR00080">
    <property type="entry name" value="SDRFAMILY"/>
</dbReference>
<dbReference type="PRINTS" id="PR00081">
    <property type="entry name" value="GDHRDH"/>
</dbReference>
<organism evidence="4 5">
    <name type="scientific">Pseudonocardia petroleophila</name>
    <dbReference type="NCBI Taxonomy" id="37331"/>
    <lineage>
        <taxon>Bacteria</taxon>
        <taxon>Bacillati</taxon>
        <taxon>Actinomycetota</taxon>
        <taxon>Actinomycetes</taxon>
        <taxon>Pseudonocardiales</taxon>
        <taxon>Pseudonocardiaceae</taxon>
        <taxon>Pseudonocardia</taxon>
    </lineage>
</organism>
<dbReference type="SMART" id="SM00822">
    <property type="entry name" value="PKS_KR"/>
    <property type="match status" value="1"/>
</dbReference>
<evidence type="ECO:0000313" key="4">
    <source>
        <dbReference type="EMBL" id="QNG54961.1"/>
    </source>
</evidence>
<dbReference type="InterPro" id="IPR002347">
    <property type="entry name" value="SDR_fam"/>
</dbReference>
<dbReference type="InterPro" id="IPR057326">
    <property type="entry name" value="KR_dom"/>
</dbReference>
<dbReference type="InterPro" id="IPR050259">
    <property type="entry name" value="SDR"/>
</dbReference>
<dbReference type="EMBL" id="CP060131">
    <property type="protein sequence ID" value="QNG54961.1"/>
    <property type="molecule type" value="Genomic_DNA"/>
</dbReference>
<dbReference type="GO" id="GO:0016491">
    <property type="term" value="F:oxidoreductase activity"/>
    <property type="evidence" value="ECO:0007669"/>
    <property type="project" value="UniProtKB-KW"/>
</dbReference>
<dbReference type="Pfam" id="PF13561">
    <property type="entry name" value="adh_short_C2"/>
    <property type="match status" value="1"/>
</dbReference>
<accession>A0A7G7MQA0</accession>
<evidence type="ECO:0000256" key="2">
    <source>
        <dbReference type="ARBA" id="ARBA00023002"/>
    </source>
</evidence>
<dbReference type="AlphaFoldDB" id="A0A7G7MQA0"/>
<dbReference type="PANTHER" id="PTHR42879:SF2">
    <property type="entry name" value="3-OXOACYL-[ACYL-CARRIER-PROTEIN] REDUCTASE FABG"/>
    <property type="match status" value="1"/>
</dbReference>
<dbReference type="PANTHER" id="PTHR42879">
    <property type="entry name" value="3-OXOACYL-(ACYL-CARRIER-PROTEIN) REDUCTASE"/>
    <property type="match status" value="1"/>
</dbReference>
<dbReference type="PROSITE" id="PS00061">
    <property type="entry name" value="ADH_SHORT"/>
    <property type="match status" value="1"/>
</dbReference>
<dbReference type="KEGG" id="ppel:H6H00_14440"/>
<dbReference type="Proteomes" id="UP000515728">
    <property type="component" value="Chromosome"/>
</dbReference>
<comment type="similarity">
    <text evidence="1">Belongs to the short-chain dehydrogenases/reductases (SDR) family.</text>
</comment>
<dbReference type="Gene3D" id="3.40.50.720">
    <property type="entry name" value="NAD(P)-binding Rossmann-like Domain"/>
    <property type="match status" value="1"/>
</dbReference>
<dbReference type="FunFam" id="3.40.50.720:FF:000084">
    <property type="entry name" value="Short-chain dehydrogenase reductase"/>
    <property type="match status" value="1"/>
</dbReference>
<keyword evidence="5" id="KW-1185">Reference proteome</keyword>
<dbReference type="GO" id="GO:0032787">
    <property type="term" value="P:monocarboxylic acid metabolic process"/>
    <property type="evidence" value="ECO:0007669"/>
    <property type="project" value="UniProtKB-ARBA"/>
</dbReference>
<dbReference type="NCBIfam" id="NF005559">
    <property type="entry name" value="PRK07231.1"/>
    <property type="match status" value="1"/>
</dbReference>
<sequence>MATVQSKLPEASVAGLVAIVTGSSSGIGRAIAGRLAAGGARVVVNSRDDGRAKEAADEIVAAGYEAVGVAADVSLPEGGQILVDAALAAYGRLDVLVNNAGIPLVRAAEEITPEEWATVLATNLTGPFHCAQAAARVMLPARSGTIINVSSVLGATAIPGRTGYSTAKHGLDGLTKSLAVEWAARGVRVLSVNPGYVATPFVEQTMSSGRFSADDIERRTPLGRLASPAEVAGVVAFLASPAASYMTGAQIPVDGGWLAYGGW</sequence>
<protein>
    <submittedName>
        <fullName evidence="4">SDR family oxidoreductase</fullName>
    </submittedName>
</protein>
<name>A0A7G7MQA0_9PSEU</name>
<dbReference type="InterPro" id="IPR036291">
    <property type="entry name" value="NAD(P)-bd_dom_sf"/>
</dbReference>
<proteinExistence type="inferred from homology"/>
<evidence type="ECO:0000259" key="3">
    <source>
        <dbReference type="SMART" id="SM00822"/>
    </source>
</evidence>
<feature type="domain" description="Ketoreductase" evidence="3">
    <location>
        <begin position="16"/>
        <end position="200"/>
    </location>
</feature>